<evidence type="ECO:0000313" key="17">
    <source>
        <dbReference type="Proteomes" id="UP001530400"/>
    </source>
</evidence>
<comment type="subcellular location">
    <subcellularLocation>
        <location evidence="3">Cytoplasm</location>
    </subcellularLocation>
</comment>
<evidence type="ECO:0000256" key="9">
    <source>
        <dbReference type="ARBA" id="ARBA00022695"/>
    </source>
</evidence>
<dbReference type="InterPro" id="IPR029044">
    <property type="entry name" value="Nucleotide-diphossugar_trans"/>
</dbReference>
<dbReference type="SUPFAM" id="SSF53738">
    <property type="entry name" value="Phosphoglucomutase, first 3 domains"/>
    <property type="match status" value="3"/>
</dbReference>
<dbReference type="EC" id="5.4.2.2" evidence="5"/>
<dbReference type="Gene3D" id="3.30.310.50">
    <property type="entry name" value="Alpha-D-phosphohexomutase, C-terminal domain"/>
    <property type="match status" value="1"/>
</dbReference>
<dbReference type="InterPro" id="IPR005841">
    <property type="entry name" value="Alpha-D-phosphohexomutase_SF"/>
</dbReference>
<organism evidence="16 17">
    <name type="scientific">Cyclotella atomus</name>
    <dbReference type="NCBI Taxonomy" id="382360"/>
    <lineage>
        <taxon>Eukaryota</taxon>
        <taxon>Sar</taxon>
        <taxon>Stramenopiles</taxon>
        <taxon>Ochrophyta</taxon>
        <taxon>Bacillariophyta</taxon>
        <taxon>Coscinodiscophyceae</taxon>
        <taxon>Thalassiosirophycidae</taxon>
        <taxon>Stephanodiscales</taxon>
        <taxon>Stephanodiscaceae</taxon>
        <taxon>Cyclotella</taxon>
    </lineage>
</organism>
<feature type="domain" description="Alpha-D-phosphohexomutase alpha/beta/alpha" evidence="15">
    <location>
        <begin position="815"/>
        <end position="944"/>
    </location>
</feature>
<dbReference type="AlphaFoldDB" id="A0ABD3P9B0"/>
<dbReference type="Proteomes" id="UP001530400">
    <property type="component" value="Unassembled WGS sequence"/>
</dbReference>
<evidence type="ECO:0000256" key="5">
    <source>
        <dbReference type="ARBA" id="ARBA00012728"/>
    </source>
</evidence>
<comment type="function">
    <text evidence="13">May be involved in membrane fusion in exocytosis.</text>
</comment>
<dbReference type="NCBIfam" id="NF005737">
    <property type="entry name" value="PRK07564.1-1"/>
    <property type="match status" value="1"/>
</dbReference>
<evidence type="ECO:0000259" key="14">
    <source>
        <dbReference type="Pfam" id="PF02878"/>
    </source>
</evidence>
<dbReference type="PANTHER" id="PTHR22573:SF2">
    <property type="entry name" value="PHOSPHOGLUCOMUTASE"/>
    <property type="match status" value="1"/>
</dbReference>
<dbReference type="Pfam" id="PF02878">
    <property type="entry name" value="PGM_PMM_I"/>
    <property type="match status" value="1"/>
</dbReference>
<dbReference type="Pfam" id="PF24947">
    <property type="entry name" value="PGM1_C_vert_fung"/>
    <property type="match status" value="1"/>
</dbReference>
<protein>
    <recommendedName>
        <fullName evidence="5">phosphoglucomutase (alpha-D-glucose-1,6-bisphosphate-dependent)</fullName>
        <ecNumber evidence="5">5.4.2.2</ecNumber>
    </recommendedName>
</protein>
<comment type="catalytic activity">
    <reaction evidence="1">
        <text>alpha-D-glucose 1-phosphate = alpha-D-glucose 6-phosphate</text>
        <dbReference type="Rhea" id="RHEA:23536"/>
        <dbReference type="ChEBI" id="CHEBI:58225"/>
        <dbReference type="ChEBI" id="CHEBI:58601"/>
        <dbReference type="EC" id="5.4.2.2"/>
    </reaction>
</comment>
<comment type="caution">
    <text evidence="16">The sequence shown here is derived from an EMBL/GenBank/DDBJ whole genome shotgun (WGS) entry which is preliminary data.</text>
</comment>
<dbReference type="PANTHER" id="PTHR22573">
    <property type="entry name" value="PHOSPHOHEXOMUTASE FAMILY MEMBER"/>
    <property type="match status" value="1"/>
</dbReference>
<comment type="similarity">
    <text evidence="4">Belongs to the phosphohexose mutase family.</text>
</comment>
<evidence type="ECO:0000256" key="11">
    <source>
        <dbReference type="ARBA" id="ARBA00022842"/>
    </source>
</evidence>
<dbReference type="FunFam" id="3.90.550.10:FF:000002">
    <property type="entry name" value="UTP--glucose-1-phosphate uridylyltransferase"/>
    <property type="match status" value="1"/>
</dbReference>
<evidence type="ECO:0000256" key="3">
    <source>
        <dbReference type="ARBA" id="ARBA00004496"/>
    </source>
</evidence>
<dbReference type="SUPFAM" id="SSF55957">
    <property type="entry name" value="Phosphoglucomutase, C-terminal domain"/>
    <property type="match status" value="1"/>
</dbReference>
<dbReference type="Gene3D" id="2.160.10.10">
    <property type="entry name" value="Hexapeptide repeat proteins"/>
    <property type="match status" value="1"/>
</dbReference>
<keyword evidence="9" id="KW-0548">Nucleotidyltransferase</keyword>
<dbReference type="InterPro" id="IPR016055">
    <property type="entry name" value="A-D-PHexomutase_a/b/a-I/II/III"/>
</dbReference>
<dbReference type="SUPFAM" id="SSF53448">
    <property type="entry name" value="Nucleotide-diphospho-sugar transferases"/>
    <property type="match status" value="1"/>
</dbReference>
<evidence type="ECO:0000256" key="12">
    <source>
        <dbReference type="ARBA" id="ARBA00023235"/>
    </source>
</evidence>
<keyword evidence="10" id="KW-0479">Metal-binding</keyword>
<dbReference type="InterPro" id="IPR016066">
    <property type="entry name" value="A-D-PHexomutase_CS"/>
</dbReference>
<feature type="domain" description="Alpha-D-phosphohexomutase alpha/beta/alpha" evidence="14">
    <location>
        <begin position="507"/>
        <end position="655"/>
    </location>
</feature>
<keyword evidence="7" id="KW-0597">Phosphoprotein</keyword>
<gene>
    <name evidence="16" type="ORF">ACHAWO_012768</name>
</gene>
<dbReference type="FunFam" id="3.30.310.50:FF:000010">
    <property type="entry name" value="Phosphoglucomutase"/>
    <property type="match status" value="1"/>
</dbReference>
<evidence type="ECO:0000256" key="2">
    <source>
        <dbReference type="ARBA" id="ARBA00001946"/>
    </source>
</evidence>
<sequence>MEQSSITISSLPRLLETKRNVTMPSFDPIRAKMEAEGIAQSAISAFESTFNSLVSGNTGIIPESTISPVPELVHTDSITAAPDASLLASTVVLKLNGGLGTGMGLDKAKSLLEVKNGDTFLDLTAKQVICMREEFGQKVKFMLMNSFSTSEDTLEFFRTKYPNLAAEEGLEMLQNKVPKLDATTYEPGTCPSDPSNEWCPPGHGDLYAALIGSGSLAALLEGGYKYMFVSNSDNLGATLDLKILTHFAQTDASFMMECCERTENDKKGGHLAVRNSDSHLILRESAMCADEDEDAFQDITKHRFFNTNNLWIRLDKLAEIVEKYGGFIPLPMILNSKTIDPKDDDSQKVIQLETAMGAAIECFDGASAVVVPRTRFAPVKKCNDLLLLRSDAYVITEDFRPVLNPLCNGVAPIIDLDSKKYKIVSSLEEATANGCPSLVACKRLKVKGTVRFGRSTRIVGSVSITNSSDESKYVSGLIEDKDVDVSAETGLGLLKPTLVKTSPIDGQKPGTSGLRKKTKVFMSENYLNNFVQSVFDAVIANGTNVSEGTLMIGGDGRYFNTEAIQTIIKMGVANGVKRFWIGQDGLLSTPAVSATIRERGPVWQSAFGAFILTASHNPGGPEEDFGIKYNTQTGGPAPEYLMEATYANTTTIKNYKICEDFPAVDISKVGSTTVSAADGSTTVVVEVIPSTQSHVALLKTIFDFDGIKALLDRPDFTMVYDSMHGVNGPFSKAIFVDELGQPESVLMNHIPKDDFAGGHADPNLTYAKDLVKTMGLDRTGNKIDVAGPIPSFGAAADGDGDRNMILGTQFFVTPSDSLAVIVANANCIPFFSTQGGLKAVARSMPTSGAVDRVAKDLNLDFFETPTGWKFFGNLMDSKAIFKGKDYTPFICGEESFGTGSDHVREKDGIWAVLAWLNILASRNPDASKPLVTVEDIAKEHWAKYGRNYYCRWDFENMDAKGANAMMEKMRADSASNTGRTVGSYTIATADDFRYVDPVDGSVAAKQGVRFLMSDGSRVIFRLSGTAGSGATVRMYIEQYETEKLDLPVATALEELTAIALQLCDIKTFCGTETPTVIT</sequence>
<evidence type="ECO:0000313" key="16">
    <source>
        <dbReference type="EMBL" id="KAL3784436.1"/>
    </source>
</evidence>
<evidence type="ECO:0000256" key="1">
    <source>
        <dbReference type="ARBA" id="ARBA00000443"/>
    </source>
</evidence>
<dbReference type="EMBL" id="JALLPJ020000728">
    <property type="protein sequence ID" value="KAL3784436.1"/>
    <property type="molecule type" value="Genomic_DNA"/>
</dbReference>
<dbReference type="GO" id="GO:0016779">
    <property type="term" value="F:nucleotidyltransferase activity"/>
    <property type="evidence" value="ECO:0007669"/>
    <property type="project" value="UniProtKB-KW"/>
</dbReference>
<proteinExistence type="inferred from homology"/>
<dbReference type="InterPro" id="IPR005844">
    <property type="entry name" value="A-D-PHexomutase_a/b/a-I"/>
</dbReference>
<dbReference type="Pfam" id="PF01704">
    <property type="entry name" value="UDPGP"/>
    <property type="match status" value="1"/>
</dbReference>
<keyword evidence="17" id="KW-1185">Reference proteome</keyword>
<dbReference type="PROSITE" id="PS00710">
    <property type="entry name" value="PGM_PMM"/>
    <property type="match status" value="1"/>
</dbReference>
<evidence type="ECO:0000256" key="4">
    <source>
        <dbReference type="ARBA" id="ARBA00010231"/>
    </source>
</evidence>
<evidence type="ECO:0000259" key="15">
    <source>
        <dbReference type="Pfam" id="PF02880"/>
    </source>
</evidence>
<keyword evidence="11" id="KW-0460">Magnesium</keyword>
<dbReference type="InterPro" id="IPR005846">
    <property type="entry name" value="A-D-PHexomutase_a/b/a-III"/>
</dbReference>
<evidence type="ECO:0000256" key="10">
    <source>
        <dbReference type="ARBA" id="ARBA00022723"/>
    </source>
</evidence>
<comment type="cofactor">
    <cofactor evidence="2">
        <name>Mg(2+)</name>
        <dbReference type="ChEBI" id="CHEBI:18420"/>
    </cofactor>
</comment>
<evidence type="ECO:0000256" key="13">
    <source>
        <dbReference type="ARBA" id="ARBA00056656"/>
    </source>
</evidence>
<evidence type="ECO:0000256" key="7">
    <source>
        <dbReference type="ARBA" id="ARBA00022553"/>
    </source>
</evidence>
<dbReference type="Gene3D" id="3.40.120.10">
    <property type="entry name" value="Alpha-D-Glucose-1,6-Bisphosphate, subunit A, domain 3"/>
    <property type="match status" value="3"/>
</dbReference>
<name>A0ABD3P9B0_9STRA</name>
<dbReference type="PRINTS" id="PR00509">
    <property type="entry name" value="PGMPMM"/>
</dbReference>
<dbReference type="InterPro" id="IPR036900">
    <property type="entry name" value="A-D-PHexomutase_C_sf"/>
</dbReference>
<dbReference type="FunFam" id="3.40.120.10:FF:000004">
    <property type="entry name" value="Phosphoglucomutase 5"/>
    <property type="match status" value="1"/>
</dbReference>
<dbReference type="GO" id="GO:0004614">
    <property type="term" value="F:phosphoglucomutase activity"/>
    <property type="evidence" value="ECO:0007669"/>
    <property type="project" value="UniProtKB-EC"/>
</dbReference>
<evidence type="ECO:0000256" key="8">
    <source>
        <dbReference type="ARBA" id="ARBA00022679"/>
    </source>
</evidence>
<keyword evidence="8" id="KW-0808">Transferase</keyword>
<keyword evidence="6" id="KW-0963">Cytoplasm</keyword>
<dbReference type="InterPro" id="IPR002618">
    <property type="entry name" value="UDPGP_fam"/>
</dbReference>
<keyword evidence="12" id="KW-0413">Isomerase</keyword>
<dbReference type="FunFam" id="3.40.120.10:FF:000005">
    <property type="entry name" value="Phosphoglucomutase 5"/>
    <property type="match status" value="1"/>
</dbReference>
<dbReference type="GO" id="GO:0005737">
    <property type="term" value="C:cytoplasm"/>
    <property type="evidence" value="ECO:0007669"/>
    <property type="project" value="UniProtKB-SubCell"/>
</dbReference>
<dbReference type="Gene3D" id="3.90.550.10">
    <property type="entry name" value="Spore Coat Polysaccharide Biosynthesis Protein SpsA, Chain A"/>
    <property type="match status" value="1"/>
</dbReference>
<evidence type="ECO:0000256" key="6">
    <source>
        <dbReference type="ARBA" id="ARBA00022490"/>
    </source>
</evidence>
<dbReference type="InterPro" id="IPR045244">
    <property type="entry name" value="PGM"/>
</dbReference>
<dbReference type="Pfam" id="PF02880">
    <property type="entry name" value="PGM_PMM_III"/>
    <property type="match status" value="1"/>
</dbReference>
<dbReference type="GO" id="GO:0046872">
    <property type="term" value="F:metal ion binding"/>
    <property type="evidence" value="ECO:0007669"/>
    <property type="project" value="UniProtKB-KW"/>
</dbReference>
<accession>A0ABD3P9B0</accession>
<reference evidence="16 17" key="1">
    <citation type="submission" date="2024-10" db="EMBL/GenBank/DDBJ databases">
        <title>Updated reference genomes for cyclostephanoid diatoms.</title>
        <authorList>
            <person name="Roberts W.R."/>
            <person name="Alverson A.J."/>
        </authorList>
    </citation>
    <scope>NUCLEOTIDE SEQUENCE [LARGE SCALE GENOMIC DNA]</scope>
    <source>
        <strain evidence="16 17">AJA010-31</strain>
    </source>
</reference>